<dbReference type="InterPro" id="IPR014600">
    <property type="entry name" value="UCP035905_mem"/>
</dbReference>
<feature type="transmembrane region" description="Helical" evidence="1">
    <location>
        <begin position="761"/>
        <end position="781"/>
    </location>
</feature>
<feature type="transmembrane region" description="Helical" evidence="1">
    <location>
        <begin position="252"/>
        <end position="269"/>
    </location>
</feature>
<keyword evidence="1" id="KW-0472">Membrane</keyword>
<gene>
    <name evidence="2" type="ORF">KZ820_17490</name>
</gene>
<feature type="transmembrane region" description="Helical" evidence="1">
    <location>
        <begin position="592"/>
        <end position="619"/>
    </location>
</feature>
<feature type="transmembrane region" description="Helical" evidence="1">
    <location>
        <begin position="479"/>
        <end position="496"/>
    </location>
</feature>
<feature type="transmembrane region" description="Helical" evidence="1">
    <location>
        <begin position="625"/>
        <end position="649"/>
    </location>
</feature>
<feature type="transmembrane region" description="Helical" evidence="1">
    <location>
        <begin position="209"/>
        <end position="232"/>
    </location>
</feature>
<sequence length="932" mass="95818">MSLLLLIVCSVALALLWQEVRRLRDRIETLEAAGQALVVSDLPNESVEVIRSPALQRAAVVRPAPEPEFGFLAAVRVPIIERPQLPFEVADEWEAERQDVPAPSSSRFEDVFGRRLPIWAGGLTLAVAGVLIVRYSIEAGLLSPWVRVVFGLIFGAGLIGSAELALRRDASIRDPRVRQSLAGAGIATLYAVTLASAHLYNLIGPGSAFAAMVLVTVLASALSVRFGAPSALLGLAGGLAAPTLVGAGEPSVPLLTLYLALTVGGLCALGRQQRWWWLGALALAGGFGWGAMLILGGALDLTAALTVGFYTLALAIALPLLLTGERAALLRAASSALGCAQLAALVALGGFAPLHWGLFGLISVAILWLSRREAIFVDLPALALGVALLLGCAWPSPSGWEMTALLVALVAIHAVPAALRVWRQDARPVDAPMVAAVAVAIGVLPALHFHAAVVTLVGVALAAGVAARGWRVAGRADDARFATLVITAAGLTALAAVQLLPLAAWASVAALLCAGMMALADRAGDRRIERAAWALGAATLAVLAIDPGLGRAFGGAGDGDFASWIVPACVAAGMAVRSRGLRATVIQPATVALGYAAAAQLVPATVMPLVAAALLTGLAMTRRVAVLPASVAAACIALGWSVMPALAWARTAVIAASGAMVPAGDWPALLDTASRLACPGAALLAAALLLPQRAEVRRAAIGVGGALLGITVHVALQHAVGIDGEASFVARTTMADALWETLLALAAVGAWRLGVRDAAPVLGAAALAHGLWFTGLVLNPLVVLQHAGPWLALSYAVIGAILWATPRIVPGTGRVRDGALMGVIVVAAFTLLRQASHAPMPLWTGTDAGEQIARSILALVLAGAFLGIGIRRQARDWRLASLALMLIAVVKVFLFDAAGLDGLARIASFAALGFSLIGVGWLYSRYLPDASR</sequence>
<reference evidence="2 3" key="1">
    <citation type="submission" date="2021-07" db="EMBL/GenBank/DDBJ databases">
        <title>Sphingomonas sp.</title>
        <authorList>
            <person name="Feng G."/>
            <person name="Li J."/>
            <person name="Pan M."/>
        </authorList>
    </citation>
    <scope>NUCLEOTIDE SEQUENCE [LARGE SCALE GENOMIC DNA]</scope>
    <source>
        <strain evidence="2 3">RRHST34</strain>
    </source>
</reference>
<feature type="transmembrane region" description="Helical" evidence="1">
    <location>
        <begin position="699"/>
        <end position="717"/>
    </location>
</feature>
<accession>A0ABS7BSI6</accession>
<comment type="caution">
    <text evidence="2">The sequence shown here is derived from an EMBL/GenBank/DDBJ whole genome shotgun (WGS) entry which is preliminary data.</text>
</comment>
<dbReference type="PIRSF" id="PIRSF035905">
    <property type="entry name" value="UCP035905_mp"/>
    <property type="match status" value="1"/>
</dbReference>
<feature type="transmembrane region" description="Helical" evidence="1">
    <location>
        <begin position="852"/>
        <end position="870"/>
    </location>
</feature>
<dbReference type="RefSeq" id="WP_219750060.1">
    <property type="nucleotide sequence ID" value="NZ_JAHXZN010000008.1"/>
</dbReference>
<feature type="transmembrane region" description="Helical" evidence="1">
    <location>
        <begin position="737"/>
        <end position="754"/>
    </location>
</feature>
<feature type="transmembrane region" description="Helical" evidence="1">
    <location>
        <begin position="342"/>
        <end position="369"/>
    </location>
</feature>
<dbReference type="EMBL" id="JAHXZN010000008">
    <property type="protein sequence ID" value="MBW6532538.1"/>
    <property type="molecule type" value="Genomic_DNA"/>
</dbReference>
<keyword evidence="1" id="KW-0812">Transmembrane</keyword>
<feature type="transmembrane region" description="Helical" evidence="1">
    <location>
        <begin position="145"/>
        <end position="162"/>
    </location>
</feature>
<feature type="transmembrane region" description="Helical" evidence="1">
    <location>
        <begin position="815"/>
        <end position="832"/>
    </location>
</feature>
<keyword evidence="3" id="KW-1185">Reference proteome</keyword>
<proteinExistence type="predicted"/>
<dbReference type="Pfam" id="PF10101">
    <property type="entry name" value="DUF2339"/>
    <property type="match status" value="1"/>
</dbReference>
<evidence type="ECO:0000313" key="3">
    <source>
        <dbReference type="Proteomes" id="UP000759103"/>
    </source>
</evidence>
<feature type="transmembrane region" description="Helical" evidence="1">
    <location>
        <begin position="116"/>
        <end position="133"/>
    </location>
</feature>
<feature type="transmembrane region" description="Helical" evidence="1">
    <location>
        <begin position="375"/>
        <end position="395"/>
    </location>
</feature>
<feature type="transmembrane region" description="Helical" evidence="1">
    <location>
        <begin position="787"/>
        <end position="803"/>
    </location>
</feature>
<organism evidence="2 3">
    <name type="scientific">Sphingomonas citri</name>
    <dbReference type="NCBI Taxonomy" id="2862499"/>
    <lineage>
        <taxon>Bacteria</taxon>
        <taxon>Pseudomonadati</taxon>
        <taxon>Pseudomonadota</taxon>
        <taxon>Alphaproteobacteria</taxon>
        <taxon>Sphingomonadales</taxon>
        <taxon>Sphingomonadaceae</taxon>
        <taxon>Sphingomonas</taxon>
    </lineage>
</organism>
<feature type="transmembrane region" description="Helical" evidence="1">
    <location>
        <begin position="276"/>
        <end position="295"/>
    </location>
</feature>
<dbReference type="InterPro" id="IPR019286">
    <property type="entry name" value="DUF2339_TM"/>
</dbReference>
<evidence type="ECO:0000256" key="1">
    <source>
        <dbReference type="SAM" id="Phobius"/>
    </source>
</evidence>
<dbReference type="PANTHER" id="PTHR38434">
    <property type="entry name" value="BLL2549 PROTEIN"/>
    <property type="match status" value="1"/>
</dbReference>
<feature type="transmembrane region" description="Helical" evidence="1">
    <location>
        <begin position="532"/>
        <end position="549"/>
    </location>
</feature>
<feature type="transmembrane region" description="Helical" evidence="1">
    <location>
        <begin position="301"/>
        <end position="322"/>
    </location>
</feature>
<feature type="transmembrane region" description="Helical" evidence="1">
    <location>
        <begin position="434"/>
        <end position="467"/>
    </location>
</feature>
<dbReference type="PANTHER" id="PTHR38434:SF1">
    <property type="entry name" value="BLL2549 PROTEIN"/>
    <property type="match status" value="1"/>
</dbReference>
<feature type="transmembrane region" description="Helical" evidence="1">
    <location>
        <begin position="882"/>
        <end position="900"/>
    </location>
</feature>
<feature type="transmembrane region" description="Helical" evidence="1">
    <location>
        <begin position="906"/>
        <end position="924"/>
    </location>
</feature>
<feature type="transmembrane region" description="Helical" evidence="1">
    <location>
        <begin position="182"/>
        <end position="202"/>
    </location>
</feature>
<protein>
    <submittedName>
        <fullName evidence="2">DUF2339 domain-containing protein</fullName>
    </submittedName>
</protein>
<evidence type="ECO:0000313" key="2">
    <source>
        <dbReference type="EMBL" id="MBW6532538.1"/>
    </source>
</evidence>
<keyword evidence="1" id="KW-1133">Transmembrane helix</keyword>
<name>A0ABS7BSI6_9SPHN</name>
<feature type="transmembrane region" description="Helical" evidence="1">
    <location>
        <begin position="502"/>
        <end position="520"/>
    </location>
</feature>
<feature type="transmembrane region" description="Helical" evidence="1">
    <location>
        <begin position="402"/>
        <end position="422"/>
    </location>
</feature>
<dbReference type="Proteomes" id="UP000759103">
    <property type="component" value="Unassembled WGS sequence"/>
</dbReference>